<protein>
    <submittedName>
        <fullName evidence="2">Uncharacterized protein</fullName>
    </submittedName>
</protein>
<sequence length="121" mass="13666">MQVLADVNKDRFIERLNAIQEKSNPKKRVVHKVREDGLVVEVVKRKRPKLIPVKSIVTAALIFVMLKGFVFAQLGENEYLSRIETLQKGQSPQVLAAFLLDADPATRTMARGLDAVLRGKW</sequence>
<feature type="transmembrane region" description="Helical" evidence="1">
    <location>
        <begin position="53"/>
        <end position="72"/>
    </location>
</feature>
<evidence type="ECO:0000313" key="2">
    <source>
        <dbReference type="EMBL" id="PTX56928.1"/>
    </source>
</evidence>
<accession>A0A2T6BLI1</accession>
<comment type="caution">
    <text evidence="2">The sequence shown here is derived from an EMBL/GenBank/DDBJ whole genome shotgun (WGS) entry which is preliminary data.</text>
</comment>
<dbReference type="AlphaFoldDB" id="A0A2T6BLI1"/>
<gene>
    <name evidence="2" type="ORF">C8N43_1593</name>
</gene>
<organism evidence="2 3">
    <name type="scientific">Litoreibacter ponti</name>
    <dbReference type="NCBI Taxonomy" id="1510457"/>
    <lineage>
        <taxon>Bacteria</taxon>
        <taxon>Pseudomonadati</taxon>
        <taxon>Pseudomonadota</taxon>
        <taxon>Alphaproteobacteria</taxon>
        <taxon>Rhodobacterales</taxon>
        <taxon>Roseobacteraceae</taxon>
        <taxon>Litoreibacter</taxon>
    </lineage>
</organism>
<evidence type="ECO:0000313" key="3">
    <source>
        <dbReference type="Proteomes" id="UP000243978"/>
    </source>
</evidence>
<dbReference type="EMBL" id="QBKS01000001">
    <property type="protein sequence ID" value="PTX56928.1"/>
    <property type="molecule type" value="Genomic_DNA"/>
</dbReference>
<reference evidence="2 3" key="1">
    <citation type="submission" date="2018-04" db="EMBL/GenBank/DDBJ databases">
        <title>Genomic Encyclopedia of Archaeal and Bacterial Type Strains, Phase II (KMG-II): from individual species to whole genera.</title>
        <authorList>
            <person name="Goeker M."/>
        </authorList>
    </citation>
    <scope>NUCLEOTIDE SEQUENCE [LARGE SCALE GENOMIC DNA]</scope>
    <source>
        <strain evidence="2 3">DSM 100977</strain>
    </source>
</reference>
<evidence type="ECO:0000256" key="1">
    <source>
        <dbReference type="SAM" id="Phobius"/>
    </source>
</evidence>
<keyword evidence="1" id="KW-0472">Membrane</keyword>
<proteinExistence type="predicted"/>
<keyword evidence="1" id="KW-0812">Transmembrane</keyword>
<name>A0A2T6BLI1_9RHOB</name>
<keyword evidence="1" id="KW-1133">Transmembrane helix</keyword>
<keyword evidence="3" id="KW-1185">Reference proteome</keyword>
<dbReference type="Proteomes" id="UP000243978">
    <property type="component" value="Unassembled WGS sequence"/>
</dbReference>